<feature type="binding site" evidence="9">
    <location>
        <position position="83"/>
    </location>
    <ligand>
        <name>glycerol</name>
        <dbReference type="ChEBI" id="CHEBI:17754"/>
    </ligand>
</feature>
<feature type="binding site" evidence="9">
    <location>
        <position position="310"/>
    </location>
    <ligand>
        <name>ATP</name>
        <dbReference type="ChEBI" id="CHEBI:30616"/>
    </ligand>
</feature>
<dbReference type="HAMAP" id="MF_00186">
    <property type="entry name" value="Glycerol_kin"/>
    <property type="match status" value="1"/>
</dbReference>
<dbReference type="PANTHER" id="PTHR10196">
    <property type="entry name" value="SUGAR KINASE"/>
    <property type="match status" value="1"/>
</dbReference>
<feature type="binding site" evidence="9">
    <location>
        <position position="83"/>
    </location>
    <ligand>
        <name>sn-glycerol 3-phosphate</name>
        <dbReference type="ChEBI" id="CHEBI:57597"/>
    </ligand>
</feature>
<dbReference type="InterPro" id="IPR018485">
    <property type="entry name" value="FGGY_C"/>
</dbReference>
<dbReference type="AlphaFoldDB" id="A0AAU9AMA3"/>
<keyword evidence="5 9" id="KW-0418">Kinase</keyword>
<feature type="binding site" evidence="9">
    <location>
        <position position="13"/>
    </location>
    <ligand>
        <name>sn-glycerol 3-phosphate</name>
        <dbReference type="ChEBI" id="CHEBI:57597"/>
    </ligand>
</feature>
<dbReference type="InterPro" id="IPR018483">
    <property type="entry name" value="Carb_kinase_FGGY_CS"/>
</dbReference>
<gene>
    <name evidence="9 12" type="primary">glpK</name>
    <name evidence="12" type="ORF">LEN_4134</name>
</gene>
<feature type="binding site" evidence="9">
    <location>
        <position position="245"/>
    </location>
    <ligand>
        <name>glycerol</name>
        <dbReference type="ChEBI" id="CHEBI:17754"/>
    </ligand>
</feature>
<dbReference type="Pfam" id="PF00370">
    <property type="entry name" value="FGGY_N"/>
    <property type="match status" value="1"/>
</dbReference>
<dbReference type="CDD" id="cd07786">
    <property type="entry name" value="FGGY_EcGK_like"/>
    <property type="match status" value="1"/>
</dbReference>
<evidence type="ECO:0000256" key="8">
    <source>
        <dbReference type="ARBA" id="ARBA00052101"/>
    </source>
</evidence>
<evidence type="ECO:0000256" key="6">
    <source>
        <dbReference type="ARBA" id="ARBA00022798"/>
    </source>
</evidence>
<dbReference type="KEGG" id="lem:LEN_4134"/>
<dbReference type="GO" id="GO:0005524">
    <property type="term" value="F:ATP binding"/>
    <property type="evidence" value="ECO:0007669"/>
    <property type="project" value="UniProtKB-UniRule"/>
</dbReference>
<dbReference type="RefSeq" id="WP_096380470.1">
    <property type="nucleotide sequence ID" value="NZ_AP014940.1"/>
</dbReference>
<feature type="binding site" evidence="9">
    <location>
        <position position="13"/>
    </location>
    <ligand>
        <name>ADP</name>
        <dbReference type="ChEBI" id="CHEBI:456216"/>
    </ligand>
</feature>
<accession>A0AAU9AMA3</accession>
<feature type="binding site" evidence="9">
    <location>
        <position position="135"/>
    </location>
    <ligand>
        <name>glycerol</name>
        <dbReference type="ChEBI" id="CHEBI:17754"/>
    </ligand>
</feature>
<dbReference type="PIRSF" id="PIRSF000538">
    <property type="entry name" value="GlpK"/>
    <property type="match status" value="1"/>
</dbReference>
<dbReference type="PANTHER" id="PTHR10196:SF69">
    <property type="entry name" value="GLYCEROL KINASE"/>
    <property type="match status" value="1"/>
</dbReference>
<name>A0AAU9AMA3_LYSEN</name>
<feature type="domain" description="Carbohydrate kinase FGGY N-terminal" evidence="10">
    <location>
        <begin position="5"/>
        <end position="252"/>
    </location>
</feature>
<feature type="domain" description="Carbohydrate kinase FGGY C-terminal" evidence="11">
    <location>
        <begin position="262"/>
        <end position="450"/>
    </location>
</feature>
<feature type="binding site" evidence="9">
    <location>
        <position position="245"/>
    </location>
    <ligand>
        <name>sn-glycerol 3-phosphate</name>
        <dbReference type="ChEBI" id="CHEBI:57597"/>
    </ligand>
</feature>
<feature type="binding site" evidence="9">
    <location>
        <position position="411"/>
    </location>
    <ligand>
        <name>ADP</name>
        <dbReference type="ChEBI" id="CHEBI:456216"/>
    </ligand>
</feature>
<dbReference type="GeneID" id="83065927"/>
<protein>
    <recommendedName>
        <fullName evidence="9">Glycerol kinase</fullName>
        <ecNumber evidence="9">2.7.1.30</ecNumber>
    </recommendedName>
    <alternativeName>
        <fullName evidence="9">ATP:glycerol 3-phosphotransferase</fullName>
    </alternativeName>
    <alternativeName>
        <fullName evidence="9">Glycerokinase</fullName>
        <shortName evidence="9">GK</shortName>
    </alternativeName>
</protein>
<dbReference type="GO" id="GO:0006072">
    <property type="term" value="P:glycerol-3-phosphate metabolic process"/>
    <property type="evidence" value="ECO:0007669"/>
    <property type="project" value="InterPro"/>
</dbReference>
<comment type="activity regulation">
    <text evidence="9">Inhibited by fructose 1,6-bisphosphate (FBP).</text>
</comment>
<keyword evidence="3 9" id="KW-0808">Transferase</keyword>
<dbReference type="Proteomes" id="UP000218824">
    <property type="component" value="Chromosome"/>
</dbReference>
<dbReference type="FunFam" id="3.30.420.40:FF:000008">
    <property type="entry name" value="Glycerol kinase"/>
    <property type="match status" value="1"/>
</dbReference>
<dbReference type="InterPro" id="IPR000577">
    <property type="entry name" value="Carb_kinase_FGGY"/>
</dbReference>
<evidence type="ECO:0000259" key="11">
    <source>
        <dbReference type="Pfam" id="PF02782"/>
    </source>
</evidence>
<organism evidence="12 13">
    <name type="scientific">Lysobacter enzymogenes</name>
    <dbReference type="NCBI Taxonomy" id="69"/>
    <lineage>
        <taxon>Bacteria</taxon>
        <taxon>Pseudomonadati</taxon>
        <taxon>Pseudomonadota</taxon>
        <taxon>Gammaproteobacteria</taxon>
        <taxon>Lysobacterales</taxon>
        <taxon>Lysobacteraceae</taxon>
        <taxon>Lysobacter</taxon>
    </lineage>
</organism>
<feature type="binding site" evidence="9">
    <location>
        <position position="84"/>
    </location>
    <ligand>
        <name>glycerol</name>
        <dbReference type="ChEBI" id="CHEBI:17754"/>
    </ligand>
</feature>
<feature type="binding site" evidence="9">
    <location>
        <position position="135"/>
    </location>
    <ligand>
        <name>sn-glycerol 3-phosphate</name>
        <dbReference type="ChEBI" id="CHEBI:57597"/>
    </ligand>
</feature>
<dbReference type="PROSITE" id="PS00933">
    <property type="entry name" value="FGGY_KINASES_1"/>
    <property type="match status" value="1"/>
</dbReference>
<keyword evidence="7 9" id="KW-0067">ATP-binding</keyword>
<sequence length="503" mass="55546">MTQRYILAIDQGTTSSRAMLFDRDGRVVGVAQREFEQIFPRPGWVEHDPREILASVQTTAIEVMTKAQIGASQIAGIGITNQRETTVVWDRHTGQAVHNAIVWQSRQTAQICEQLKADGYEDMVRERTGLLIDAYFSGTKVKWILDNVEGARAKAERGDLLFGTIDTWLIWNLSENKAHVTDYSNASRTLMYDIHKRQWCPELLEMLGVPASMLPEVRSSSEVYAHTGARHFFNNSVPICGVAGDQQAALFGQACFEAGMAKNTYGTGCFLLMNTGEKAVRSDNGLLTTIAWGVDGKVEYALEGSIFVAGSAVQWLRDGLRMLGKASDSQAYAERARSTDGVYFVPAFVGLGAPYWRSDVRGAAFGLTRGTSKEHFIRAVLESLAYQTRDVLSAMQADAGIELTSLRADGGAIANDFTAQFQADILNVALQRPQVNETTALGAAYLAGLAVGFWESREQIAQQWQVERSFEPQMLEAEREKLYAGWKRAIEATLAFSVEHEAN</sequence>
<dbReference type="Pfam" id="PF02782">
    <property type="entry name" value="FGGY_C"/>
    <property type="match status" value="1"/>
</dbReference>
<keyword evidence="4 9" id="KW-0547">Nucleotide-binding</keyword>
<evidence type="ECO:0000259" key="10">
    <source>
        <dbReference type="Pfam" id="PF00370"/>
    </source>
</evidence>
<feature type="binding site" evidence="9">
    <location>
        <position position="84"/>
    </location>
    <ligand>
        <name>sn-glycerol 3-phosphate</name>
        <dbReference type="ChEBI" id="CHEBI:57597"/>
    </ligand>
</feature>
<comment type="catalytic activity">
    <reaction evidence="8 9">
        <text>glycerol + ATP = sn-glycerol 3-phosphate + ADP + H(+)</text>
        <dbReference type="Rhea" id="RHEA:21644"/>
        <dbReference type="ChEBI" id="CHEBI:15378"/>
        <dbReference type="ChEBI" id="CHEBI:17754"/>
        <dbReference type="ChEBI" id="CHEBI:30616"/>
        <dbReference type="ChEBI" id="CHEBI:57597"/>
        <dbReference type="ChEBI" id="CHEBI:456216"/>
        <dbReference type="EC" id="2.7.1.30"/>
    </reaction>
</comment>
<dbReference type="FunFam" id="3.30.420.40:FF:000007">
    <property type="entry name" value="Glycerol kinase"/>
    <property type="match status" value="1"/>
</dbReference>
<feature type="binding site" evidence="9">
    <location>
        <position position="13"/>
    </location>
    <ligand>
        <name>ATP</name>
        <dbReference type="ChEBI" id="CHEBI:30616"/>
    </ligand>
</feature>
<comment type="pathway">
    <text evidence="1 9">Polyol metabolism; glycerol degradation via glycerol kinase pathway; sn-glycerol 3-phosphate from glycerol: step 1/1.</text>
</comment>
<dbReference type="InterPro" id="IPR018484">
    <property type="entry name" value="FGGY_N"/>
</dbReference>
<dbReference type="InterPro" id="IPR043129">
    <property type="entry name" value="ATPase_NBD"/>
</dbReference>
<feature type="binding site" evidence="9">
    <location>
        <position position="267"/>
    </location>
    <ligand>
        <name>ADP</name>
        <dbReference type="ChEBI" id="CHEBI:456216"/>
    </ligand>
</feature>
<dbReference type="EC" id="2.7.1.30" evidence="9"/>
<evidence type="ECO:0000313" key="12">
    <source>
        <dbReference type="EMBL" id="BAV99621.1"/>
    </source>
</evidence>
<feature type="binding site" evidence="9">
    <location>
        <position position="411"/>
    </location>
    <ligand>
        <name>ATP</name>
        <dbReference type="ChEBI" id="CHEBI:30616"/>
    </ligand>
</feature>
<comment type="function">
    <text evidence="9">Key enzyme in the regulation of glycerol uptake and metabolism. Catalyzes the phosphorylation of glycerol to yield sn-glycerol 3-phosphate.</text>
</comment>
<dbReference type="GO" id="GO:0005829">
    <property type="term" value="C:cytosol"/>
    <property type="evidence" value="ECO:0007669"/>
    <property type="project" value="UniProtKB-ARBA"/>
</dbReference>
<feature type="binding site" evidence="9">
    <location>
        <position position="17"/>
    </location>
    <ligand>
        <name>ADP</name>
        <dbReference type="ChEBI" id="CHEBI:456216"/>
    </ligand>
</feature>
<evidence type="ECO:0000256" key="5">
    <source>
        <dbReference type="ARBA" id="ARBA00022777"/>
    </source>
</evidence>
<feature type="binding site" evidence="9">
    <location>
        <position position="14"/>
    </location>
    <ligand>
        <name>ATP</name>
        <dbReference type="ChEBI" id="CHEBI:30616"/>
    </ligand>
</feature>
<dbReference type="SUPFAM" id="SSF53067">
    <property type="entry name" value="Actin-like ATPase domain"/>
    <property type="match status" value="2"/>
</dbReference>
<reference evidence="12 13" key="1">
    <citation type="journal article" date="2017" name="DNA Res.">
        <title>Complete genome sequence and expression profile of the commercial lytic enzyme producer Lysobacter enzymogenes M497-1.</title>
        <authorList>
            <person name="Takami H."/>
            <person name="Toyoda A."/>
            <person name="Uchiyama I."/>
            <person name="Itoh T."/>
            <person name="Takaki Y."/>
            <person name="Arai W."/>
            <person name="Nishi S."/>
            <person name="Kawai M."/>
            <person name="Shinya K."/>
            <person name="Ikeda H."/>
        </authorList>
    </citation>
    <scope>NUCLEOTIDE SEQUENCE [LARGE SCALE GENOMIC DNA]</scope>
    <source>
        <strain evidence="12 13">M497-1</strain>
    </source>
</reference>
<feature type="binding site" evidence="9">
    <location>
        <position position="267"/>
    </location>
    <ligand>
        <name>ATP</name>
        <dbReference type="ChEBI" id="CHEBI:30616"/>
    </ligand>
</feature>
<dbReference type="NCBIfam" id="TIGR01311">
    <property type="entry name" value="glycerol_kin"/>
    <property type="match status" value="1"/>
</dbReference>
<feature type="binding site" evidence="9">
    <location>
        <position position="15"/>
    </location>
    <ligand>
        <name>ATP</name>
        <dbReference type="ChEBI" id="CHEBI:30616"/>
    </ligand>
</feature>
<feature type="binding site" evidence="9">
    <location>
        <position position="246"/>
    </location>
    <ligand>
        <name>glycerol</name>
        <dbReference type="ChEBI" id="CHEBI:17754"/>
    </ligand>
</feature>
<dbReference type="NCBIfam" id="NF000756">
    <property type="entry name" value="PRK00047.1"/>
    <property type="match status" value="1"/>
</dbReference>
<evidence type="ECO:0000313" key="13">
    <source>
        <dbReference type="Proteomes" id="UP000218824"/>
    </source>
</evidence>
<evidence type="ECO:0000256" key="1">
    <source>
        <dbReference type="ARBA" id="ARBA00005190"/>
    </source>
</evidence>
<keyword evidence="6 9" id="KW-0319">Glycerol metabolism</keyword>
<comment type="similarity">
    <text evidence="2 9">Belongs to the FGGY kinase family.</text>
</comment>
<dbReference type="GO" id="GO:0004370">
    <property type="term" value="F:glycerol kinase activity"/>
    <property type="evidence" value="ECO:0007669"/>
    <property type="project" value="UniProtKB-UniRule"/>
</dbReference>
<dbReference type="EMBL" id="AP014940">
    <property type="protein sequence ID" value="BAV99621.1"/>
    <property type="molecule type" value="Genomic_DNA"/>
</dbReference>
<dbReference type="Gene3D" id="3.30.420.40">
    <property type="match status" value="2"/>
</dbReference>
<evidence type="ECO:0000256" key="2">
    <source>
        <dbReference type="ARBA" id="ARBA00009156"/>
    </source>
</evidence>
<proteinExistence type="inferred from homology"/>
<dbReference type="InterPro" id="IPR005999">
    <property type="entry name" value="Glycerol_kin"/>
</dbReference>
<feature type="binding site" evidence="9">
    <location>
        <position position="310"/>
    </location>
    <ligand>
        <name>ADP</name>
        <dbReference type="ChEBI" id="CHEBI:456216"/>
    </ligand>
</feature>
<evidence type="ECO:0000256" key="3">
    <source>
        <dbReference type="ARBA" id="ARBA00022679"/>
    </source>
</evidence>
<feature type="binding site" evidence="9">
    <location>
        <position position="415"/>
    </location>
    <ligand>
        <name>ADP</name>
        <dbReference type="ChEBI" id="CHEBI:456216"/>
    </ligand>
</feature>
<feature type="binding site" evidence="9">
    <location>
        <position position="314"/>
    </location>
    <ligand>
        <name>ATP</name>
        <dbReference type="ChEBI" id="CHEBI:30616"/>
    </ligand>
</feature>
<evidence type="ECO:0000256" key="9">
    <source>
        <dbReference type="HAMAP-Rule" id="MF_00186"/>
    </source>
</evidence>
<evidence type="ECO:0000256" key="7">
    <source>
        <dbReference type="ARBA" id="ARBA00022840"/>
    </source>
</evidence>
<evidence type="ECO:0000256" key="4">
    <source>
        <dbReference type="ARBA" id="ARBA00022741"/>
    </source>
</evidence>
<dbReference type="GO" id="GO:0019563">
    <property type="term" value="P:glycerol catabolic process"/>
    <property type="evidence" value="ECO:0007669"/>
    <property type="project" value="UniProtKB-UniRule"/>
</dbReference>